<evidence type="ECO:0000256" key="5">
    <source>
        <dbReference type="ARBA" id="ARBA00022750"/>
    </source>
</evidence>
<keyword evidence="2" id="KW-0533">Nickel</keyword>
<dbReference type="SUPFAM" id="SSF53163">
    <property type="entry name" value="HybD-like"/>
    <property type="match status" value="1"/>
</dbReference>
<evidence type="ECO:0000256" key="3">
    <source>
        <dbReference type="ARBA" id="ARBA00022670"/>
    </source>
</evidence>
<reference evidence="7" key="2">
    <citation type="submission" date="2022-10" db="EMBL/GenBank/DDBJ databases">
        <authorList>
            <person name="Aronson H.S."/>
        </authorList>
    </citation>
    <scope>NUCLEOTIDE SEQUENCE</scope>
    <source>
        <strain evidence="7">RS19-109</strain>
    </source>
</reference>
<evidence type="ECO:0000313" key="8">
    <source>
        <dbReference type="Proteomes" id="UP001154240"/>
    </source>
</evidence>
<sequence length="162" mass="17052">MALNILVLGVGNVLLADEGAGVRAVEQLQHRYVFPPQVELIDGGTMGLDLLGYLDDKSHLFILDAILSTEPPGSVVIKKLLDPPAYFRQKISPHQIGISELLAVAAMQDCLPPSITLFGIVPLDLSTGIEMSSEVNSAVAGVVSAVVKELGLLGVEVASAIR</sequence>
<evidence type="ECO:0000256" key="1">
    <source>
        <dbReference type="ARBA" id="ARBA00006814"/>
    </source>
</evidence>
<comment type="similarity">
    <text evidence="1">Belongs to the peptidase A31 family.</text>
</comment>
<dbReference type="Pfam" id="PF01750">
    <property type="entry name" value="HycI"/>
    <property type="match status" value="1"/>
</dbReference>
<dbReference type="PRINTS" id="PR00446">
    <property type="entry name" value="HYDRGNUPTAKE"/>
</dbReference>
<dbReference type="RefSeq" id="WP_307633113.1">
    <property type="nucleotide sequence ID" value="NZ_JAPHEH010000001.1"/>
</dbReference>
<dbReference type="GO" id="GO:0004190">
    <property type="term" value="F:aspartic-type endopeptidase activity"/>
    <property type="evidence" value="ECO:0007669"/>
    <property type="project" value="UniProtKB-KW"/>
</dbReference>
<proteinExistence type="inferred from homology"/>
<dbReference type="NCBIfam" id="TIGR00072">
    <property type="entry name" value="hydrog_prot"/>
    <property type="match status" value="1"/>
</dbReference>
<organism evidence="7 8">
    <name type="scientific">Thiovibrio frasassiensis</name>
    <dbReference type="NCBI Taxonomy" id="2984131"/>
    <lineage>
        <taxon>Bacteria</taxon>
        <taxon>Pseudomonadati</taxon>
        <taxon>Thermodesulfobacteriota</taxon>
        <taxon>Desulfobulbia</taxon>
        <taxon>Desulfobulbales</taxon>
        <taxon>Thiovibrionaceae</taxon>
        <taxon>Thiovibrio</taxon>
    </lineage>
</organism>
<dbReference type="EMBL" id="JAPHEH010000001">
    <property type="protein sequence ID" value="MDG4476142.1"/>
    <property type="molecule type" value="Genomic_DNA"/>
</dbReference>
<dbReference type="FunFam" id="3.40.50.1450:FF:000002">
    <property type="entry name" value="Hydrogenase 1 maturation protease"/>
    <property type="match status" value="1"/>
</dbReference>
<gene>
    <name evidence="7" type="ORF">OLX77_08240</name>
</gene>
<accession>A0A9X4MGE2</accession>
<dbReference type="InterPro" id="IPR023430">
    <property type="entry name" value="Pept_HybD-like_dom_sf"/>
</dbReference>
<dbReference type="PANTHER" id="PTHR30302:SF1">
    <property type="entry name" value="HYDROGENASE 2 MATURATION PROTEASE"/>
    <property type="match status" value="1"/>
</dbReference>
<dbReference type="CDD" id="cd06062">
    <property type="entry name" value="H2MP_MemB-H2up"/>
    <property type="match status" value="1"/>
</dbReference>
<dbReference type="InterPro" id="IPR000671">
    <property type="entry name" value="Peptidase_A31"/>
</dbReference>
<name>A0A9X4MGE2_9BACT</name>
<keyword evidence="4" id="KW-0479">Metal-binding</keyword>
<dbReference type="PANTHER" id="PTHR30302">
    <property type="entry name" value="HYDROGENASE 1 MATURATION PROTEASE"/>
    <property type="match status" value="1"/>
</dbReference>
<dbReference type="GO" id="GO:0008047">
    <property type="term" value="F:enzyme activator activity"/>
    <property type="evidence" value="ECO:0007669"/>
    <property type="project" value="InterPro"/>
</dbReference>
<keyword evidence="8" id="KW-1185">Reference proteome</keyword>
<evidence type="ECO:0000256" key="4">
    <source>
        <dbReference type="ARBA" id="ARBA00022723"/>
    </source>
</evidence>
<reference evidence="7" key="1">
    <citation type="journal article" date="2022" name="bioRxiv">
        <title>Thiovibrio frasassiensisgen. nov., sp. nov., an autotrophic, elemental sulfur disproportionating bacterium isolated from sulfidic karst sediment, and proposal of Thiovibrionaceae fam. nov.</title>
        <authorList>
            <person name="Aronson H."/>
            <person name="Thomas C."/>
            <person name="Bhattacharyya M."/>
            <person name="Eckstein S."/>
            <person name="Jensen S."/>
            <person name="Barco R."/>
            <person name="Macalady J."/>
            <person name="Amend J."/>
        </authorList>
    </citation>
    <scope>NUCLEOTIDE SEQUENCE</scope>
    <source>
        <strain evidence="7">RS19-109</strain>
    </source>
</reference>
<dbReference type="GO" id="GO:0046872">
    <property type="term" value="F:metal ion binding"/>
    <property type="evidence" value="ECO:0007669"/>
    <property type="project" value="UniProtKB-KW"/>
</dbReference>
<dbReference type="GO" id="GO:0016485">
    <property type="term" value="P:protein processing"/>
    <property type="evidence" value="ECO:0007669"/>
    <property type="project" value="TreeGrafter"/>
</dbReference>
<comment type="caution">
    <text evidence="7">The sequence shown here is derived from an EMBL/GenBank/DDBJ whole genome shotgun (WGS) entry which is preliminary data.</text>
</comment>
<keyword evidence="5" id="KW-0064">Aspartyl protease</keyword>
<dbReference type="Proteomes" id="UP001154240">
    <property type="component" value="Unassembled WGS sequence"/>
</dbReference>
<keyword evidence="6" id="KW-0378">Hydrolase</keyword>
<evidence type="ECO:0000256" key="6">
    <source>
        <dbReference type="ARBA" id="ARBA00022801"/>
    </source>
</evidence>
<protein>
    <submittedName>
        <fullName evidence="7">HyaD/HybD family hydrogenase maturation endopeptidase</fullName>
    </submittedName>
</protein>
<dbReference type="Gene3D" id="3.40.50.1450">
    <property type="entry name" value="HybD-like"/>
    <property type="match status" value="1"/>
</dbReference>
<dbReference type="AlphaFoldDB" id="A0A9X4MGE2"/>
<keyword evidence="3" id="KW-0645">Protease</keyword>
<evidence type="ECO:0000256" key="2">
    <source>
        <dbReference type="ARBA" id="ARBA00022596"/>
    </source>
</evidence>
<evidence type="ECO:0000313" key="7">
    <source>
        <dbReference type="EMBL" id="MDG4476142.1"/>
    </source>
</evidence>